<keyword evidence="1" id="KW-1133">Transmembrane helix</keyword>
<reference evidence="2 3" key="1">
    <citation type="journal article" date="2016" name="PLoS ONE">
        <title>Plasmid Characterization and Chromosome Analysis of Two netF+ Clostridium perfringens Isolates Associated with Foal and Canine Necrotizing Enteritis.</title>
        <authorList>
            <person name="Mehdizadeh Gohari I."/>
            <person name="Kropinski A.M."/>
            <person name="Weese S.J."/>
            <person name="Parreira V.R."/>
            <person name="Whitehead A.E."/>
            <person name="Boerlin P."/>
            <person name="Prescott J.F."/>
        </authorList>
    </citation>
    <scope>NUCLEOTIDE SEQUENCE [LARGE SCALE GENOMIC DNA]</scope>
    <source>
        <strain evidence="2 3">JP838</strain>
        <plasmid evidence="3">Plasmid pJFP838A</plasmid>
    </source>
</reference>
<dbReference type="AlphaFoldDB" id="A0A140GRA1"/>
<feature type="transmembrane region" description="Helical" evidence="1">
    <location>
        <begin position="6"/>
        <end position="22"/>
    </location>
</feature>
<geneLocation type="plasmid" evidence="2 3">
    <name>pJFP838A</name>
</geneLocation>
<organism evidence="2 3">
    <name type="scientific">Clostridium perfringens</name>
    <dbReference type="NCBI Taxonomy" id="1502"/>
    <lineage>
        <taxon>Bacteria</taxon>
        <taxon>Bacillati</taxon>
        <taxon>Bacillota</taxon>
        <taxon>Clostridia</taxon>
        <taxon>Eubacteriales</taxon>
        <taxon>Clostridiaceae</taxon>
        <taxon>Clostridium</taxon>
    </lineage>
</organism>
<protein>
    <submittedName>
        <fullName evidence="2">Uncharacterized protein</fullName>
    </submittedName>
</protein>
<name>A0A140GRA1_CLOPF</name>
<accession>A0A140GRA1</accession>
<keyword evidence="1" id="KW-0472">Membrane</keyword>
<dbReference type="PATRIC" id="fig|1502.177.peg.3351"/>
<evidence type="ECO:0000313" key="3">
    <source>
        <dbReference type="Proteomes" id="UP000070260"/>
    </source>
</evidence>
<gene>
    <name evidence="2" type="ORF">JFP838_pA0144</name>
</gene>
<dbReference type="RefSeq" id="WP_061429666.1">
    <property type="nucleotide sequence ID" value="NZ_CATNZX010000001.1"/>
</dbReference>
<keyword evidence="1" id="KW-0812">Transmembrane</keyword>
<feature type="transmembrane region" description="Helical" evidence="1">
    <location>
        <begin position="43"/>
        <end position="59"/>
    </location>
</feature>
<keyword evidence="2" id="KW-0614">Plasmid</keyword>
<proteinExistence type="predicted"/>
<dbReference type="Proteomes" id="UP000070260">
    <property type="component" value="Plasmid pJFP838A"/>
</dbReference>
<sequence length="85" mass="9752">MISFMPVMIAMIFSMIVYFILDKDKKITIKVCSYIPVRKSRKTLFLYSSMIVLIILIGCLDKTSWMFDILDGLFTGICIAIVINC</sequence>
<feature type="transmembrane region" description="Helical" evidence="1">
    <location>
        <begin position="65"/>
        <end position="83"/>
    </location>
</feature>
<dbReference type="EMBL" id="CP013615">
    <property type="protein sequence ID" value="AMN31060.1"/>
    <property type="molecule type" value="Genomic_DNA"/>
</dbReference>
<evidence type="ECO:0000313" key="2">
    <source>
        <dbReference type="EMBL" id="AMN31060.1"/>
    </source>
</evidence>
<evidence type="ECO:0000256" key="1">
    <source>
        <dbReference type="SAM" id="Phobius"/>
    </source>
</evidence>